<dbReference type="CDD" id="cd03784">
    <property type="entry name" value="GT1_Gtf-like"/>
    <property type="match status" value="1"/>
</dbReference>
<keyword evidence="4" id="KW-0812">Transmembrane</keyword>
<proteinExistence type="inferred from homology"/>
<protein>
    <recommendedName>
        <fullName evidence="7">Ecdysteroid UDP-glucosyltransferase</fullName>
    </recommendedName>
</protein>
<name>A0A3L8E3Z6_OOCBI</name>
<dbReference type="PANTHER" id="PTHR48043">
    <property type="entry name" value="EG:EG0003.4 PROTEIN-RELATED"/>
    <property type="match status" value="1"/>
</dbReference>
<feature type="chain" id="PRO_5017970816" description="Ecdysteroid UDP-glucosyltransferase" evidence="5">
    <location>
        <begin position="19"/>
        <end position="581"/>
    </location>
</feature>
<keyword evidence="5" id="KW-0732">Signal</keyword>
<dbReference type="Gene3D" id="3.40.50.2000">
    <property type="entry name" value="Glycogen Phosphorylase B"/>
    <property type="match status" value="2"/>
</dbReference>
<dbReference type="Pfam" id="PF00201">
    <property type="entry name" value="UDPGT"/>
    <property type="match status" value="1"/>
</dbReference>
<dbReference type="SUPFAM" id="SSF53756">
    <property type="entry name" value="UDP-Glycosyltransferase/glycogen phosphorylase"/>
    <property type="match status" value="1"/>
</dbReference>
<accession>A0A3L8E3Z6</accession>
<evidence type="ECO:0000256" key="3">
    <source>
        <dbReference type="ARBA" id="ARBA00022679"/>
    </source>
</evidence>
<reference evidence="6" key="2">
    <citation type="submission" date="2018-07" db="EMBL/GenBank/DDBJ databases">
        <authorList>
            <person name="Mckenzie S.K."/>
            <person name="Kronauer D.J.C."/>
        </authorList>
    </citation>
    <scope>NUCLEOTIDE SEQUENCE</scope>
    <source>
        <strain evidence="6">Clonal line C1</strain>
    </source>
</reference>
<dbReference type="EMBL" id="QOIP01000001">
    <property type="protein sequence ID" value="RLU27377.1"/>
    <property type="molecule type" value="Genomic_DNA"/>
</dbReference>
<dbReference type="Proteomes" id="UP000279307">
    <property type="component" value="Chromosome 1"/>
</dbReference>
<keyword evidence="4" id="KW-1133">Transmembrane helix</keyword>
<dbReference type="GO" id="GO:0008194">
    <property type="term" value="F:UDP-glycosyltransferase activity"/>
    <property type="evidence" value="ECO:0007669"/>
    <property type="project" value="InterPro"/>
</dbReference>
<keyword evidence="4" id="KW-0472">Membrane</keyword>
<evidence type="ECO:0000313" key="6">
    <source>
        <dbReference type="EMBL" id="RLU27377.1"/>
    </source>
</evidence>
<comment type="similarity">
    <text evidence="1">Belongs to the UDP-glycosyltransferase family.</text>
</comment>
<comment type="caution">
    <text evidence="6">The sequence shown here is derived from an EMBL/GenBank/DDBJ whole genome shotgun (WGS) entry which is preliminary data.</text>
</comment>
<evidence type="ECO:0000256" key="5">
    <source>
        <dbReference type="SAM" id="SignalP"/>
    </source>
</evidence>
<organism evidence="6">
    <name type="scientific">Ooceraea biroi</name>
    <name type="common">Clonal raider ant</name>
    <name type="synonym">Cerapachys biroi</name>
    <dbReference type="NCBI Taxonomy" id="2015173"/>
    <lineage>
        <taxon>Eukaryota</taxon>
        <taxon>Metazoa</taxon>
        <taxon>Ecdysozoa</taxon>
        <taxon>Arthropoda</taxon>
        <taxon>Hexapoda</taxon>
        <taxon>Insecta</taxon>
        <taxon>Pterygota</taxon>
        <taxon>Neoptera</taxon>
        <taxon>Endopterygota</taxon>
        <taxon>Hymenoptera</taxon>
        <taxon>Apocrita</taxon>
        <taxon>Aculeata</taxon>
        <taxon>Formicoidea</taxon>
        <taxon>Formicidae</taxon>
        <taxon>Dorylinae</taxon>
        <taxon>Ooceraea</taxon>
    </lineage>
</organism>
<dbReference type="OrthoDB" id="5835829at2759"/>
<evidence type="ECO:0000256" key="1">
    <source>
        <dbReference type="ARBA" id="ARBA00009995"/>
    </source>
</evidence>
<keyword evidence="2" id="KW-0328">Glycosyltransferase</keyword>
<feature type="transmembrane region" description="Helical" evidence="4">
    <location>
        <begin position="542"/>
        <end position="569"/>
    </location>
</feature>
<feature type="transmembrane region" description="Helical" evidence="4">
    <location>
        <begin position="59"/>
        <end position="83"/>
    </location>
</feature>
<dbReference type="FunFam" id="3.40.50.2000:FF:000050">
    <property type="entry name" value="UDP-glucuronosyltransferase"/>
    <property type="match status" value="1"/>
</dbReference>
<gene>
    <name evidence="6" type="ORF">DMN91_001181</name>
</gene>
<evidence type="ECO:0000256" key="4">
    <source>
        <dbReference type="SAM" id="Phobius"/>
    </source>
</evidence>
<evidence type="ECO:0000256" key="2">
    <source>
        <dbReference type="ARBA" id="ARBA00022676"/>
    </source>
</evidence>
<dbReference type="InterPro" id="IPR050271">
    <property type="entry name" value="UDP-glycosyltransferase"/>
</dbReference>
<dbReference type="PANTHER" id="PTHR48043:SF159">
    <property type="entry name" value="EG:EG0003.4 PROTEIN-RELATED"/>
    <property type="match status" value="1"/>
</dbReference>
<dbReference type="AlphaFoldDB" id="A0A3L8E3Z6"/>
<dbReference type="InterPro" id="IPR002213">
    <property type="entry name" value="UDP_glucos_trans"/>
</dbReference>
<feature type="signal peptide" evidence="5">
    <location>
        <begin position="1"/>
        <end position="18"/>
    </location>
</feature>
<sequence length="581" mass="67215">MIFMLAVIIRVLSNSCATIENLHGLDKKIFARVSSKKSFSLFLSLSIRQKMAKNIRYTVAMIVCIVCCLCIITTKSANILAILPTPSYSHQIPYQILWTTLSQRGHKVVVITTDPINDPSLKNLTEVNLQSSYYLMRNLKLIGDDGAIPWFNILRGQIWQVSQDLASMIYEHPEVQKLYVPDSDEKFDVVIIETFTLPSLYPLAYRFNAPLIGLLSLGIASSQYYIYGAPVLPSHPSSWEMEKDVTLNLSFWQRLKNFIRQWYHIYCVFNHFYPQHQALAEKYLGKYLGKDIPHIYDIERNMSVIFHNQEEVITYARPKTTNIIPFTGLHISKKPARLPKNLERFLMNAPDGFIYLSLGTNVRLSVAEHMIDIFRNVLANLPCKVLWKIDMQLSNKPDNIYISNWFPQQSILAHPKLRLFVYQGGLQSTEEAVYYAIPLLGIPMFADQFVQVNKMVSLGVARQLDYLNISEKSLNASIMDMLNDNRYKERMLKIKALIRDKPYDQLNNTIWWIEFVIRHKGAPHLQSSIAHYPWYQRYDMDIIAFLSIVIFVALLCGLIVVYNVVKIIFNCYAKTKKEKIN</sequence>
<keyword evidence="3" id="KW-0808">Transferase</keyword>
<reference evidence="6" key="1">
    <citation type="journal article" date="2018" name="Genome Res.">
        <title>The genomic architecture and molecular evolution of ant odorant receptors.</title>
        <authorList>
            <person name="McKenzie S.K."/>
            <person name="Kronauer D.J.C."/>
        </authorList>
    </citation>
    <scope>NUCLEOTIDE SEQUENCE [LARGE SCALE GENOMIC DNA]</scope>
    <source>
        <strain evidence="6">Clonal line C1</strain>
    </source>
</reference>
<evidence type="ECO:0008006" key="7">
    <source>
        <dbReference type="Google" id="ProtNLM"/>
    </source>
</evidence>